<reference evidence="1 2" key="1">
    <citation type="submission" date="2019-05" db="EMBL/GenBank/DDBJ databases">
        <title>We sequenced the genome of Paenibacillus hemerocallicola KCTC 33185 for further insight into its adaptation and study the phylogeny of Paenibacillus.</title>
        <authorList>
            <person name="Narsing Rao M.P."/>
        </authorList>
    </citation>
    <scope>NUCLEOTIDE SEQUENCE [LARGE SCALE GENOMIC DNA]</scope>
    <source>
        <strain evidence="1 2">KCTC 33185</strain>
    </source>
</reference>
<proteinExistence type="predicted"/>
<dbReference type="Gene3D" id="1.20.120.450">
    <property type="entry name" value="dinb family like domain"/>
    <property type="match status" value="1"/>
</dbReference>
<gene>
    <name evidence="1" type="ORF">FE784_04865</name>
</gene>
<comment type="caution">
    <text evidence="1">The sequence shown here is derived from an EMBL/GenBank/DDBJ whole genome shotgun (WGS) entry which is preliminary data.</text>
</comment>
<dbReference type="AlphaFoldDB" id="A0A5C4TFT8"/>
<dbReference type="InterPro" id="IPR034660">
    <property type="entry name" value="DinB/YfiT-like"/>
</dbReference>
<organism evidence="1 2">
    <name type="scientific">Paenibacillus hemerocallicola</name>
    <dbReference type="NCBI Taxonomy" id="1172614"/>
    <lineage>
        <taxon>Bacteria</taxon>
        <taxon>Bacillati</taxon>
        <taxon>Bacillota</taxon>
        <taxon>Bacilli</taxon>
        <taxon>Bacillales</taxon>
        <taxon>Paenibacillaceae</taxon>
        <taxon>Paenibacillus</taxon>
    </lineage>
</organism>
<dbReference type="Pfam" id="PF07609">
    <property type="entry name" value="DUF1572"/>
    <property type="match status" value="1"/>
</dbReference>
<protein>
    <submittedName>
        <fullName evidence="1">DUF1572 domain-containing protein</fullName>
    </submittedName>
</protein>
<dbReference type="EMBL" id="VDCQ01000005">
    <property type="protein sequence ID" value="TNJ67299.1"/>
    <property type="molecule type" value="Genomic_DNA"/>
</dbReference>
<evidence type="ECO:0000313" key="1">
    <source>
        <dbReference type="EMBL" id="TNJ67299.1"/>
    </source>
</evidence>
<sequence>MDFYGLSKTYLRQKCAEIRKRMTKAVGQLSDRQLNWRPDEGDNSIANLIVHIEGNVRQRISAGIFGEPDIRDRESEFETSVYSDKARLLASIDYTFGLLDEALDKLTPEEWLRTMPVRDRETTVFEVLNQCANHFSEHLGQILYLAKHQLKENYVTTSIPRPKQADAE</sequence>
<keyword evidence="2" id="KW-1185">Reference proteome</keyword>
<accession>A0A5C4TFT8</accession>
<dbReference type="RefSeq" id="WP_139601013.1">
    <property type="nucleotide sequence ID" value="NZ_VDCQ01000005.1"/>
</dbReference>
<dbReference type="OrthoDB" id="68731at2"/>
<dbReference type="InterPro" id="IPR011466">
    <property type="entry name" value="DUF1572"/>
</dbReference>
<dbReference type="Proteomes" id="UP000307943">
    <property type="component" value="Unassembled WGS sequence"/>
</dbReference>
<dbReference type="SUPFAM" id="SSF109854">
    <property type="entry name" value="DinB/YfiT-like putative metalloenzymes"/>
    <property type="match status" value="1"/>
</dbReference>
<evidence type="ECO:0000313" key="2">
    <source>
        <dbReference type="Proteomes" id="UP000307943"/>
    </source>
</evidence>
<name>A0A5C4TFT8_9BACL</name>